<protein>
    <submittedName>
        <fullName evidence="2">Probable DNA metabolism protein</fullName>
    </submittedName>
</protein>
<evidence type="ECO:0000313" key="3">
    <source>
        <dbReference type="Proteomes" id="UP000199182"/>
    </source>
</evidence>
<sequence>MLNRADLVYEYDGSFHGLMCCVFESYVYQEIPADILSPDTEQTTLLQRRVIVTDEQKAERVLASIPKTMGGEVLDFVWRAYLTCIERKELYILLFLRLGFTHGRRVMNMLADDVVHTLTQAVRHLDREAHLLKGFIRFSITNGALLAEIDPKNSVLPVLVQHFCERYPEERFLIYDKTHAMALAYEPHRPVIFPLEALEQPEPDEEELAFRRLWQLFYDTIEVKGRHNPKCRMTHMPKRYWGNMTEFNRPSSIKQNTRAAEPEKLLLSDTLETIKGGQFHAEG</sequence>
<dbReference type="Pfam" id="PF13566">
    <property type="entry name" value="DUF4130"/>
    <property type="match status" value="1"/>
</dbReference>
<keyword evidence="3" id="KW-1185">Reference proteome</keyword>
<reference evidence="2 3" key="1">
    <citation type="submission" date="2016-10" db="EMBL/GenBank/DDBJ databases">
        <authorList>
            <person name="de Groot N.N."/>
        </authorList>
    </citation>
    <scope>NUCLEOTIDE SEQUENCE [LARGE SCALE GENOMIC DNA]</scope>
    <source>
        <strain evidence="2 3">CGMCC 1.5012</strain>
    </source>
</reference>
<dbReference type="EMBL" id="FNID01000038">
    <property type="protein sequence ID" value="SDN90067.1"/>
    <property type="molecule type" value="Genomic_DNA"/>
</dbReference>
<name>A0A1H0F5Y1_9FIRM</name>
<gene>
    <name evidence="2" type="ORF">SAMN05192585_13812</name>
</gene>
<feature type="domain" description="DUF4130" evidence="1">
    <location>
        <begin position="87"/>
        <end position="246"/>
    </location>
</feature>
<dbReference type="Proteomes" id="UP000199182">
    <property type="component" value="Unassembled WGS sequence"/>
</dbReference>
<dbReference type="InterPro" id="IPR025404">
    <property type="entry name" value="DUF4130"/>
</dbReference>
<proteinExistence type="predicted"/>
<organism evidence="2 3">
    <name type="scientific">Acetanaerobacterium elongatum</name>
    <dbReference type="NCBI Taxonomy" id="258515"/>
    <lineage>
        <taxon>Bacteria</taxon>
        <taxon>Bacillati</taxon>
        <taxon>Bacillota</taxon>
        <taxon>Clostridia</taxon>
        <taxon>Eubacteriales</taxon>
        <taxon>Oscillospiraceae</taxon>
        <taxon>Acetanaerobacterium</taxon>
    </lineage>
</organism>
<evidence type="ECO:0000259" key="1">
    <source>
        <dbReference type="Pfam" id="PF13566"/>
    </source>
</evidence>
<dbReference type="NCBIfam" id="TIGR03915">
    <property type="entry name" value="SAM_7_link_chp"/>
    <property type="match status" value="1"/>
</dbReference>
<evidence type="ECO:0000313" key="2">
    <source>
        <dbReference type="EMBL" id="SDN90067.1"/>
    </source>
</evidence>
<accession>A0A1H0F5Y1</accession>
<dbReference type="STRING" id="258515.SAMN05192585_13812"/>
<dbReference type="RefSeq" id="WP_092642672.1">
    <property type="nucleotide sequence ID" value="NZ_FNID01000038.1"/>
</dbReference>
<dbReference type="InterPro" id="IPR023875">
    <property type="entry name" value="DNA_repair_put"/>
</dbReference>
<dbReference type="AlphaFoldDB" id="A0A1H0F5Y1"/>
<dbReference type="OrthoDB" id="5290748at2"/>